<dbReference type="Proteomes" id="UP000186406">
    <property type="component" value="Unassembled WGS sequence"/>
</dbReference>
<reference evidence="1 2" key="1">
    <citation type="submission" date="2016-12" db="EMBL/GenBank/DDBJ databases">
        <authorList>
            <person name="Song W.-J."/>
            <person name="Kurnit D.M."/>
        </authorList>
    </citation>
    <scope>NUCLEOTIDE SEQUENCE [LARGE SCALE GENOMIC DNA]</scope>
    <source>
        <strain evidence="1 2">DSM 19599</strain>
    </source>
</reference>
<dbReference type="OrthoDB" id="8447374at2"/>
<dbReference type="AlphaFoldDB" id="A0A1M7ZNM1"/>
<proteinExistence type="predicted"/>
<sequence length="169" mass="18415">MSDKNPTAAELAEAKSEVETKLAPEVEKLSALAHEKIIKRALSEGWSQSQAEWIDRLAQEPFIQAAIDGAPGVEALETAYDRARRQLTVGYFDHALEQGKNLYTAFLTIIDLEKQLAERRGEVAPAYPDSILMQACDAVELAAQQGLSSEDQIGAGFAVIRELSSKGLN</sequence>
<dbReference type="EMBL" id="FRXO01000006">
    <property type="protein sequence ID" value="SHO66493.1"/>
    <property type="molecule type" value="Genomic_DNA"/>
</dbReference>
<name>A0A1M7ZNM1_9HYPH</name>
<dbReference type="STRING" id="1123029.SAMN02745172_03152"/>
<organism evidence="1 2">
    <name type="scientific">Pseudoxanthobacter soli DSM 19599</name>
    <dbReference type="NCBI Taxonomy" id="1123029"/>
    <lineage>
        <taxon>Bacteria</taxon>
        <taxon>Pseudomonadati</taxon>
        <taxon>Pseudomonadota</taxon>
        <taxon>Alphaproteobacteria</taxon>
        <taxon>Hyphomicrobiales</taxon>
        <taxon>Segnochrobactraceae</taxon>
        <taxon>Pseudoxanthobacter</taxon>
    </lineage>
</organism>
<evidence type="ECO:0000313" key="2">
    <source>
        <dbReference type="Proteomes" id="UP000186406"/>
    </source>
</evidence>
<dbReference type="RefSeq" id="WP_073630381.1">
    <property type="nucleotide sequence ID" value="NZ_FRXO01000006.1"/>
</dbReference>
<protein>
    <submittedName>
        <fullName evidence="1">Uncharacterized protein</fullName>
    </submittedName>
</protein>
<evidence type="ECO:0000313" key="1">
    <source>
        <dbReference type="EMBL" id="SHO66493.1"/>
    </source>
</evidence>
<keyword evidence="2" id="KW-1185">Reference proteome</keyword>
<gene>
    <name evidence="1" type="ORF">SAMN02745172_03152</name>
</gene>
<accession>A0A1M7ZNM1</accession>